<feature type="compositionally biased region" description="Gly residues" evidence="12">
    <location>
        <begin position="941"/>
        <end position="962"/>
    </location>
</feature>
<feature type="compositionally biased region" description="Basic and acidic residues" evidence="12">
    <location>
        <begin position="252"/>
        <end position="263"/>
    </location>
</feature>
<feature type="compositionally biased region" description="Basic and acidic residues" evidence="12">
    <location>
        <begin position="128"/>
        <end position="147"/>
    </location>
</feature>
<reference evidence="14" key="3">
    <citation type="submission" date="2025-09" db="UniProtKB">
        <authorList>
            <consortium name="Ensembl"/>
        </authorList>
    </citation>
    <scope>IDENTIFICATION</scope>
</reference>
<dbReference type="SUPFAM" id="SSF57716">
    <property type="entry name" value="Glucocorticoid receptor-like (DNA-binding domain)"/>
    <property type="match status" value="1"/>
</dbReference>
<feature type="compositionally biased region" description="Basic and acidic residues" evidence="12">
    <location>
        <begin position="1057"/>
        <end position="1069"/>
    </location>
</feature>
<evidence type="ECO:0000256" key="3">
    <source>
        <dbReference type="ARBA" id="ARBA00022737"/>
    </source>
</evidence>
<dbReference type="STRING" id="64144.ENSATEP00000017615"/>
<dbReference type="GeneID" id="113153968"/>
<dbReference type="RefSeq" id="XP_026203684.1">
    <property type="nucleotide sequence ID" value="XM_026347899.2"/>
</dbReference>
<evidence type="ECO:0000313" key="15">
    <source>
        <dbReference type="Proteomes" id="UP000265040"/>
    </source>
</evidence>
<gene>
    <name evidence="14" type="primary">TRPS1</name>
</gene>
<evidence type="ECO:0000256" key="10">
    <source>
        <dbReference type="ARBA" id="ARBA00073694"/>
    </source>
</evidence>
<evidence type="ECO:0000256" key="9">
    <source>
        <dbReference type="ARBA" id="ARBA00023242"/>
    </source>
</evidence>
<proteinExistence type="predicted"/>
<dbReference type="OMA" id="YESCHSM"/>
<keyword evidence="7" id="KW-0238">DNA-binding</keyword>
<evidence type="ECO:0000256" key="8">
    <source>
        <dbReference type="ARBA" id="ARBA00023163"/>
    </source>
</evidence>
<evidence type="ECO:0000259" key="13">
    <source>
        <dbReference type="PROSITE" id="PS50114"/>
    </source>
</evidence>
<name>A0A3Q1IBT1_ANATE</name>
<keyword evidence="3" id="KW-0677">Repeat</keyword>
<keyword evidence="4 11" id="KW-0863">Zinc-finger</keyword>
<dbReference type="SMART" id="SM00355">
    <property type="entry name" value="ZnF_C2H2"/>
    <property type="match status" value="8"/>
</dbReference>
<feature type="region of interest" description="Disordered" evidence="12">
    <location>
        <begin position="1"/>
        <end position="183"/>
    </location>
</feature>
<dbReference type="PROSITE" id="PS00344">
    <property type="entry name" value="GATA_ZN_FINGER_1"/>
    <property type="match status" value="1"/>
</dbReference>
<dbReference type="Proteomes" id="UP000265040">
    <property type="component" value="Chromosome 11"/>
</dbReference>
<dbReference type="GO" id="GO:0006357">
    <property type="term" value="P:regulation of transcription by RNA polymerase II"/>
    <property type="evidence" value="ECO:0007669"/>
    <property type="project" value="TreeGrafter"/>
</dbReference>
<feature type="compositionally biased region" description="Polar residues" evidence="12">
    <location>
        <begin position="474"/>
        <end position="490"/>
    </location>
</feature>
<dbReference type="PANTHER" id="PTHR47034">
    <property type="entry name" value="ZINC FINGER TRANSCRIPTION FACTOR TRPS1"/>
    <property type="match status" value="1"/>
</dbReference>
<feature type="region of interest" description="Disordered" evidence="12">
    <location>
        <begin position="238"/>
        <end position="263"/>
    </location>
</feature>
<feature type="compositionally biased region" description="Gly residues" evidence="12">
    <location>
        <begin position="920"/>
        <end position="930"/>
    </location>
</feature>
<evidence type="ECO:0000256" key="12">
    <source>
        <dbReference type="SAM" id="MobiDB-lite"/>
    </source>
</evidence>
<feature type="region of interest" description="Disordered" evidence="12">
    <location>
        <begin position="431"/>
        <end position="490"/>
    </location>
</feature>
<feature type="compositionally biased region" description="Polar residues" evidence="12">
    <location>
        <begin position="1043"/>
        <end position="1056"/>
    </location>
</feature>
<evidence type="ECO:0000256" key="5">
    <source>
        <dbReference type="ARBA" id="ARBA00022833"/>
    </source>
</evidence>
<feature type="region of interest" description="Disordered" evidence="12">
    <location>
        <begin position="577"/>
        <end position="611"/>
    </location>
</feature>
<feature type="compositionally biased region" description="Low complexity" evidence="12">
    <location>
        <begin position="1079"/>
        <end position="1088"/>
    </location>
</feature>
<dbReference type="GO" id="GO:0000977">
    <property type="term" value="F:RNA polymerase II transcription regulatory region sequence-specific DNA binding"/>
    <property type="evidence" value="ECO:0007669"/>
    <property type="project" value="TreeGrafter"/>
</dbReference>
<dbReference type="RefSeq" id="XP_026203686.1">
    <property type="nucleotide sequence ID" value="XM_026347901.2"/>
</dbReference>
<feature type="region of interest" description="Disordered" evidence="12">
    <location>
        <begin position="1294"/>
        <end position="1363"/>
    </location>
</feature>
<keyword evidence="2" id="KW-0479">Metal-binding</keyword>
<dbReference type="Pfam" id="PF00320">
    <property type="entry name" value="GATA"/>
    <property type="match status" value="1"/>
</dbReference>
<dbReference type="PROSITE" id="PS50114">
    <property type="entry name" value="GATA_ZN_FINGER_2"/>
    <property type="match status" value="1"/>
</dbReference>
<feature type="compositionally biased region" description="Low complexity" evidence="12">
    <location>
        <begin position="432"/>
        <end position="444"/>
    </location>
</feature>
<feature type="compositionally biased region" description="Acidic residues" evidence="12">
    <location>
        <begin position="68"/>
        <end position="77"/>
    </location>
</feature>
<keyword evidence="8" id="KW-0804">Transcription</keyword>
<feature type="compositionally biased region" description="Low complexity" evidence="12">
    <location>
        <begin position="1354"/>
        <end position="1363"/>
    </location>
</feature>
<feature type="compositionally biased region" description="Basic and acidic residues" evidence="12">
    <location>
        <begin position="1306"/>
        <end position="1327"/>
    </location>
</feature>
<dbReference type="PRINTS" id="PR00619">
    <property type="entry name" value="GATAZNFINGER"/>
</dbReference>
<dbReference type="Gene3D" id="3.30.50.10">
    <property type="entry name" value="Erythroid Transcription Factor GATA-1, subunit A"/>
    <property type="match status" value="1"/>
</dbReference>
<dbReference type="PROSITE" id="PS00028">
    <property type="entry name" value="ZINC_FINGER_C2H2_1"/>
    <property type="match status" value="1"/>
</dbReference>
<feature type="compositionally biased region" description="Basic and acidic residues" evidence="12">
    <location>
        <begin position="1457"/>
        <end position="1468"/>
    </location>
</feature>
<feature type="region of interest" description="Disordered" evidence="12">
    <location>
        <begin position="1257"/>
        <end position="1281"/>
    </location>
</feature>
<comment type="subcellular location">
    <subcellularLocation>
        <location evidence="1">Nucleus</location>
    </subcellularLocation>
</comment>
<feature type="compositionally biased region" description="Low complexity" evidence="12">
    <location>
        <begin position="78"/>
        <end position="91"/>
    </location>
</feature>
<feature type="compositionally biased region" description="Basic and acidic residues" evidence="12">
    <location>
        <begin position="42"/>
        <end position="67"/>
    </location>
</feature>
<dbReference type="RefSeq" id="XP_026203685.1">
    <property type="nucleotide sequence ID" value="XM_026347900.2"/>
</dbReference>
<dbReference type="InterPro" id="IPR013087">
    <property type="entry name" value="Znf_C2H2_type"/>
</dbReference>
<feature type="compositionally biased region" description="Polar residues" evidence="12">
    <location>
        <begin position="1487"/>
        <end position="1496"/>
    </location>
</feature>
<dbReference type="InParanoid" id="A0A3Q1IBT1"/>
<feature type="region of interest" description="Disordered" evidence="12">
    <location>
        <begin position="920"/>
        <end position="973"/>
    </location>
</feature>
<evidence type="ECO:0000256" key="7">
    <source>
        <dbReference type="ARBA" id="ARBA00023125"/>
    </source>
</evidence>
<feature type="domain" description="GATA-type" evidence="13">
    <location>
        <begin position="976"/>
        <end position="1034"/>
    </location>
</feature>
<dbReference type="SMART" id="SM00401">
    <property type="entry name" value="ZnF_GATA"/>
    <property type="match status" value="1"/>
</dbReference>
<dbReference type="GeneTree" id="ENSGT00940000157893"/>
<evidence type="ECO:0000256" key="11">
    <source>
        <dbReference type="PROSITE-ProRule" id="PRU00094"/>
    </source>
</evidence>
<evidence type="ECO:0000256" key="1">
    <source>
        <dbReference type="ARBA" id="ARBA00004123"/>
    </source>
</evidence>
<dbReference type="Ensembl" id="ENSATET00000017910.3">
    <property type="protein sequence ID" value="ENSATEP00000017615.1"/>
    <property type="gene ID" value="ENSATEG00000012244.3"/>
</dbReference>
<dbReference type="FunFam" id="3.30.50.10:FF:000020">
    <property type="entry name" value="Zinc finger transcription factor Trps1"/>
    <property type="match status" value="1"/>
</dbReference>
<dbReference type="GO" id="GO:0003700">
    <property type="term" value="F:DNA-binding transcription factor activity"/>
    <property type="evidence" value="ECO:0007669"/>
    <property type="project" value="InterPro"/>
</dbReference>
<feature type="compositionally biased region" description="Polar residues" evidence="12">
    <location>
        <begin position="1296"/>
        <end position="1305"/>
    </location>
</feature>
<keyword evidence="5" id="KW-0862">Zinc</keyword>
<keyword evidence="6" id="KW-0805">Transcription regulation</keyword>
<dbReference type="GO" id="GO:0005634">
    <property type="term" value="C:nucleus"/>
    <property type="evidence" value="ECO:0007669"/>
    <property type="project" value="UniProtKB-SubCell"/>
</dbReference>
<evidence type="ECO:0000256" key="2">
    <source>
        <dbReference type="ARBA" id="ARBA00022723"/>
    </source>
</evidence>
<dbReference type="InterPro" id="IPR028440">
    <property type="entry name" value="TRPS1"/>
</dbReference>
<dbReference type="CDD" id="cd00202">
    <property type="entry name" value="ZnF_GATA"/>
    <property type="match status" value="1"/>
</dbReference>
<keyword evidence="9" id="KW-0539">Nucleus</keyword>
<dbReference type="InterPro" id="IPR013088">
    <property type="entry name" value="Znf_NHR/GATA"/>
</dbReference>
<feature type="compositionally biased region" description="Low complexity" evidence="12">
    <location>
        <begin position="577"/>
        <end position="591"/>
    </location>
</feature>
<feature type="region of interest" description="Disordered" evidence="12">
    <location>
        <begin position="1023"/>
        <end position="1089"/>
    </location>
</feature>
<sequence>MISREMVRKKNPPIRSVGGEEEEEEEEGRRPAGEEEEEGEEEGRVGAEAERINRPSEPESSERIRADEEQEEEEAESECVSSSVSPSSISDRYSNEERGGRRGGGGRAKRGGAALTDRPESPSEPEDGEKAVEEGERSERDRGEADHLTPPLLSVPHLLTRQEGGEESSTDTPPLSSSPSPKLQDFKCNVCGYGYYGNDPADLVKHFRKYHLGLHNRTRQDAALDTHILALHNMAPQHTPLDIPTGQGQRNQTKELGKTRPDMHNQQHRAVMMNGTYDVQVTLGGILIGIGRKTSDCQGNTKYFRCKFCNFTYMGSNSLELEKHFLSSHPNKVKTPPTTPLLATNNLAMHDIQVKGRGQIIEGAERMTVRAEDDSLVGYSIPVRACSDSSSWTGDLGTVQAYYWCKFCSWSCEWSGGSEKLLEHYEQRHRMSTGGSMSPSNSSPAIMDRDRERGVRREVGERDHVASKSRKDLSSNPSSTSQGDPNSSDSEAVVTSYNCQLCDFRYSMAHSADVIVVAPLLLHYQHNHSIHRCCIQHCMYCPQGLCQPHKHLGEVSHPFACRKSTCSKCSSKFSQSTKQQDSKPAASTSPSMTPPNPRGDPGGISGSTLHPSYPAHPVVTQGVTHLCDQCVFATTDIDVLLQHYESCHSMINLKGASPHVKAEEEAGLDKEGGRGAGAEREYSCTKCHFITEVEEEIFRHYRRVHACCRCRRCDFTAPDSSALLDHFNSTHCHDSSPSLSALTTTSLPTSLTPSLTLSPNGCSAPSTLAIKEESKGDLRLLYSLAPPEGRLAEGGREEVGGVVKSEGGEEKEREREKGWVVGETRGLGERGGEQAHGLLWVPKERMGPERGAERGAGGGSPSLFPSPLPLSFVSANHEASQQKRGVASPGMVYLAETKFLGDTKLLLGDGKLYGGGRPGGAAAGGGGGGEKQSQGPPQQYIGGGGGGGGGSGGSGVQEGKGGSAKEESQSLLRRRRGSGVFCANCLTTKTSLWRKNANGGYVCNACGLYQKLHSTPRPLNIIKQNNGEQIIRRRTRKRLNPDSLANENPTPKQQRITNEERMNGEESDRSCASVKNQQPSPRSRSPRSTQAFLANQTLEIHRRMPPLLLPSHPPSSIAAEGNGGIIEGGLSSKVEGAKGGGSERGSPIEKYMRPSKPSSYSPPGSPIEKYQYPLFSLPLPLTISPDLTPESDWLRFWTKYKMAAASAHPGNISNLSSPGSLGNNAHYLGAMVSPVQHHAQSYTVPYCASPYSPLPPPPAPPHYPPPPLHPQTSSSSSSLENDAPLDLAIRQRDKSSANAHMSSNGAERRRQDSPLGERLRQNWKGEKEEEERTDEEGNQREGKRKEEKDHLTTSRSSASSNSAMVEVATQDDLTNRCIHCGIYFLDEVMYALHMSCHGDQGPYQCSFCLHMCMDRYDFTTHIQRGLHRYTDKLSHQTGEMQEGKIPSITAIAERVTQEENNRGDHSEITGDGDVSGECHDEVEENTGNDANDNETGTNKEVRVENHDITDQELGGKLASDSSDDIPKTIEVTTVVESNNLDDNTGSK</sequence>
<dbReference type="GO" id="GO:0008270">
    <property type="term" value="F:zinc ion binding"/>
    <property type="evidence" value="ECO:0007669"/>
    <property type="project" value="UniProtKB-KW"/>
</dbReference>
<dbReference type="OrthoDB" id="515401at2759"/>
<reference evidence="14" key="2">
    <citation type="submission" date="2025-08" db="UniProtKB">
        <authorList>
            <consortium name="Ensembl"/>
        </authorList>
    </citation>
    <scope>IDENTIFICATION</scope>
</reference>
<keyword evidence="15" id="KW-1185">Reference proteome</keyword>
<feature type="region of interest" description="Disordered" evidence="12">
    <location>
        <begin position="1457"/>
        <end position="1524"/>
    </location>
</feature>
<dbReference type="InterPro" id="IPR000679">
    <property type="entry name" value="Znf_GATA"/>
</dbReference>
<dbReference type="PANTHER" id="PTHR47034:SF1">
    <property type="entry name" value="ZINC FINGER TRANSCRIPTION FACTOR TRPS1"/>
    <property type="match status" value="1"/>
</dbReference>
<evidence type="ECO:0000313" key="14">
    <source>
        <dbReference type="Ensembl" id="ENSATEP00000017615.1"/>
    </source>
</evidence>
<feature type="compositionally biased region" description="Basic and acidic residues" evidence="12">
    <location>
        <begin position="1335"/>
        <end position="1352"/>
    </location>
</feature>
<feature type="compositionally biased region" description="Pro residues" evidence="12">
    <location>
        <begin position="1257"/>
        <end position="1269"/>
    </location>
</feature>
<reference evidence="14" key="1">
    <citation type="submission" date="2021-04" db="EMBL/GenBank/DDBJ databases">
        <authorList>
            <consortium name="Wellcome Sanger Institute Data Sharing"/>
        </authorList>
    </citation>
    <scope>NUCLEOTIDE SEQUENCE [LARGE SCALE GENOMIC DNA]</scope>
</reference>
<dbReference type="RefSeq" id="XP_026203688.1">
    <property type="nucleotide sequence ID" value="XM_026347903.2"/>
</dbReference>
<feature type="compositionally biased region" description="Low complexity" evidence="12">
    <location>
        <begin position="170"/>
        <end position="181"/>
    </location>
</feature>
<protein>
    <recommendedName>
        <fullName evidence="10">Zinc finger transcription factor Trps1</fullName>
    </recommendedName>
</protein>
<evidence type="ECO:0000256" key="4">
    <source>
        <dbReference type="ARBA" id="ARBA00022771"/>
    </source>
</evidence>
<feature type="compositionally biased region" description="Basic and acidic residues" evidence="12">
    <location>
        <begin position="1497"/>
        <end position="1509"/>
    </location>
</feature>
<accession>A0A3Q1IBT1</accession>
<organism evidence="14 15">
    <name type="scientific">Anabas testudineus</name>
    <name type="common">Climbing perch</name>
    <name type="synonym">Anthias testudineus</name>
    <dbReference type="NCBI Taxonomy" id="64144"/>
    <lineage>
        <taxon>Eukaryota</taxon>
        <taxon>Metazoa</taxon>
        <taxon>Chordata</taxon>
        <taxon>Craniata</taxon>
        <taxon>Vertebrata</taxon>
        <taxon>Euteleostomi</taxon>
        <taxon>Actinopterygii</taxon>
        <taxon>Neopterygii</taxon>
        <taxon>Teleostei</taxon>
        <taxon>Neoteleostei</taxon>
        <taxon>Acanthomorphata</taxon>
        <taxon>Anabantaria</taxon>
        <taxon>Anabantiformes</taxon>
        <taxon>Anabantoidei</taxon>
        <taxon>Anabantidae</taxon>
        <taxon>Anabas</taxon>
    </lineage>
</organism>
<evidence type="ECO:0000256" key="6">
    <source>
        <dbReference type="ARBA" id="ARBA00023015"/>
    </source>
</evidence>
<feature type="compositionally biased region" description="Basic and acidic residues" evidence="12">
    <location>
        <begin position="447"/>
        <end position="473"/>
    </location>
</feature>
<feature type="region of interest" description="Disordered" evidence="12">
    <location>
        <begin position="1116"/>
        <end position="1163"/>
    </location>
</feature>